<sequence>MMIEAKEAGTYNRKDFSAALLVHNCLRNKYKQDFNGELLSWYRRFIGLYDN</sequence>
<reference evidence="2" key="1">
    <citation type="submission" date="2017-10" db="EMBL/GenBank/DDBJ databases">
        <authorList>
            <person name="Skurnik M."/>
        </authorList>
    </citation>
    <scope>NUCLEOTIDE SEQUENCE [LARGE SCALE GENOMIC DNA]</scope>
    <source>
        <strain evidence="2">fHe-Yen9-03</strain>
    </source>
</reference>
<name>A0A2C9CZY7_9CAUD</name>
<dbReference type="EMBL" id="LT960552">
    <property type="protein sequence ID" value="SOK58938.1"/>
    <property type="molecule type" value="Genomic_DNA"/>
</dbReference>
<evidence type="ECO:0000313" key="1">
    <source>
        <dbReference type="EMBL" id="SOK58938.1"/>
    </source>
</evidence>
<dbReference type="Proteomes" id="UP000241364">
    <property type="component" value="Chromosome i"/>
</dbReference>
<protein>
    <submittedName>
        <fullName evidence="1">Uncharacterized protein</fullName>
    </submittedName>
</protein>
<evidence type="ECO:0000313" key="2">
    <source>
        <dbReference type="Proteomes" id="UP000241364"/>
    </source>
</evidence>
<organism evidence="1 2">
    <name type="scientific">Yersinia phage fHe-Yen9-03</name>
    <dbReference type="NCBI Taxonomy" id="2052743"/>
    <lineage>
        <taxon>Viruses</taxon>
        <taxon>Duplodnaviria</taxon>
        <taxon>Heunggongvirae</taxon>
        <taxon>Uroviricota</taxon>
        <taxon>Caudoviricetes</taxon>
        <taxon>Eneladusvirus</taxon>
        <taxon>Eneladusvirus Yen904</taxon>
    </lineage>
</organism>
<accession>A0A2C9CZY7</accession>
<proteinExistence type="predicted"/>
<gene>
    <name evidence="1" type="primary">g130</name>
</gene>